<comment type="caution">
    <text evidence="13">The sequence shown here is derived from an EMBL/GenBank/DDBJ whole genome shotgun (WGS) entry which is preliminary data.</text>
</comment>
<protein>
    <submittedName>
        <fullName evidence="13">Putative trimeric intracellular cation channel type A</fullName>
    </submittedName>
</protein>
<evidence type="ECO:0000256" key="6">
    <source>
        <dbReference type="ARBA" id="ARBA00022826"/>
    </source>
</evidence>
<feature type="transmembrane region" description="Helical" evidence="12">
    <location>
        <begin position="51"/>
        <end position="72"/>
    </location>
</feature>
<evidence type="ECO:0000256" key="11">
    <source>
        <dbReference type="ARBA" id="ARBA00023303"/>
    </source>
</evidence>
<dbReference type="GO" id="GO:0012505">
    <property type="term" value="C:endomembrane system"/>
    <property type="evidence" value="ECO:0007669"/>
    <property type="project" value="UniProtKB-SubCell"/>
</dbReference>
<dbReference type="Proteomes" id="UP000283509">
    <property type="component" value="Unassembled WGS sequence"/>
</dbReference>
<gene>
    <name evidence="13" type="ORF">C7M84_015734</name>
</gene>
<evidence type="ECO:0000256" key="9">
    <source>
        <dbReference type="ARBA" id="ARBA00023065"/>
    </source>
</evidence>
<dbReference type="AlphaFoldDB" id="A0A3R7LWC0"/>
<evidence type="ECO:0000256" key="3">
    <source>
        <dbReference type="ARBA" id="ARBA00022448"/>
    </source>
</evidence>
<keyword evidence="5 12" id="KW-0812">Transmembrane</keyword>
<proteinExistence type="inferred from homology"/>
<dbReference type="Pfam" id="PF05197">
    <property type="entry name" value="TRIC"/>
    <property type="match status" value="1"/>
</dbReference>
<evidence type="ECO:0000256" key="2">
    <source>
        <dbReference type="ARBA" id="ARBA00005766"/>
    </source>
</evidence>
<dbReference type="EMBL" id="QCYY01002967">
    <property type="protein sequence ID" value="ROT66252.1"/>
    <property type="molecule type" value="Genomic_DNA"/>
</dbReference>
<dbReference type="OrthoDB" id="195817at2759"/>
<evidence type="ECO:0000256" key="12">
    <source>
        <dbReference type="SAM" id="Phobius"/>
    </source>
</evidence>
<dbReference type="GO" id="GO:0005267">
    <property type="term" value="F:potassium channel activity"/>
    <property type="evidence" value="ECO:0007669"/>
    <property type="project" value="UniProtKB-KW"/>
</dbReference>
<dbReference type="PANTHER" id="PTHR12454:SF11">
    <property type="entry name" value="GH25683P"/>
    <property type="match status" value="1"/>
</dbReference>
<evidence type="ECO:0000256" key="8">
    <source>
        <dbReference type="ARBA" id="ARBA00022989"/>
    </source>
</evidence>
<dbReference type="InterPro" id="IPR007866">
    <property type="entry name" value="TRIC_channel"/>
</dbReference>
<keyword evidence="7" id="KW-0630">Potassium</keyword>
<reference evidence="13 14" key="1">
    <citation type="submission" date="2018-04" db="EMBL/GenBank/DDBJ databases">
        <authorList>
            <person name="Zhang X."/>
            <person name="Yuan J."/>
            <person name="Li F."/>
            <person name="Xiang J."/>
        </authorList>
    </citation>
    <scope>NUCLEOTIDE SEQUENCE [LARGE SCALE GENOMIC DNA]</scope>
    <source>
        <tissue evidence="13">Muscle</tissue>
    </source>
</reference>
<evidence type="ECO:0000313" key="14">
    <source>
        <dbReference type="Proteomes" id="UP000283509"/>
    </source>
</evidence>
<evidence type="ECO:0000256" key="1">
    <source>
        <dbReference type="ARBA" id="ARBA00004127"/>
    </source>
</evidence>
<keyword evidence="14" id="KW-1185">Reference proteome</keyword>
<keyword evidence="6" id="KW-0631">Potassium channel</keyword>
<evidence type="ECO:0000256" key="4">
    <source>
        <dbReference type="ARBA" id="ARBA00022538"/>
    </source>
</evidence>
<dbReference type="GO" id="GO:0042802">
    <property type="term" value="F:identical protein binding"/>
    <property type="evidence" value="ECO:0007669"/>
    <property type="project" value="InterPro"/>
</dbReference>
<dbReference type="STRING" id="6689.A0A3R7LWC0"/>
<comment type="similarity">
    <text evidence="2">Belongs to the TMEM38 family.</text>
</comment>
<reference evidence="13 14" key="2">
    <citation type="submission" date="2019-01" db="EMBL/GenBank/DDBJ databases">
        <title>The decoding of complex shrimp genome reveals the adaptation for benthos swimmer, frequently molting mechanism and breeding impact on genome.</title>
        <authorList>
            <person name="Sun Y."/>
            <person name="Gao Y."/>
            <person name="Yu Y."/>
        </authorList>
    </citation>
    <scope>NUCLEOTIDE SEQUENCE [LARGE SCALE GENOMIC DNA]</scope>
    <source>
        <tissue evidence="13">Muscle</tissue>
    </source>
</reference>
<dbReference type="GO" id="GO:0016020">
    <property type="term" value="C:membrane"/>
    <property type="evidence" value="ECO:0007669"/>
    <property type="project" value="InterPro"/>
</dbReference>
<accession>A0A3R7LWC0</accession>
<keyword evidence="10 12" id="KW-0472">Membrane</keyword>
<dbReference type="PANTHER" id="PTHR12454">
    <property type="entry name" value="TRIMERIC INTRACELLULAR CATION CHANNEL"/>
    <property type="match status" value="1"/>
</dbReference>
<evidence type="ECO:0000256" key="7">
    <source>
        <dbReference type="ARBA" id="ARBA00022958"/>
    </source>
</evidence>
<evidence type="ECO:0000256" key="10">
    <source>
        <dbReference type="ARBA" id="ARBA00023136"/>
    </source>
</evidence>
<organism evidence="13 14">
    <name type="scientific">Penaeus vannamei</name>
    <name type="common">Whiteleg shrimp</name>
    <name type="synonym">Litopenaeus vannamei</name>
    <dbReference type="NCBI Taxonomy" id="6689"/>
    <lineage>
        <taxon>Eukaryota</taxon>
        <taxon>Metazoa</taxon>
        <taxon>Ecdysozoa</taxon>
        <taxon>Arthropoda</taxon>
        <taxon>Crustacea</taxon>
        <taxon>Multicrustacea</taxon>
        <taxon>Malacostraca</taxon>
        <taxon>Eumalacostraca</taxon>
        <taxon>Eucarida</taxon>
        <taxon>Decapoda</taxon>
        <taxon>Dendrobranchiata</taxon>
        <taxon>Penaeoidea</taxon>
        <taxon>Penaeidae</taxon>
        <taxon>Penaeus</taxon>
    </lineage>
</organism>
<evidence type="ECO:0000256" key="5">
    <source>
        <dbReference type="ARBA" id="ARBA00022692"/>
    </source>
</evidence>
<sequence>MDPEAFLEMANQVTKLKMFPYFDVAHCALCCLYVREDLGTGGLPFSRKHPLANWLSSMITIFAGGLITNFLLGEPILGAIKNNQQLLLATAVWRDLAARIHRGDDQRGFLAAINNRLIDPLPNSALIEISTRAYEPPPPPPTARP</sequence>
<name>A0A3R7LWC0_PENVA</name>
<keyword evidence="3" id="KW-0813">Transport</keyword>
<keyword evidence="8 12" id="KW-1133">Transmembrane helix</keyword>
<keyword evidence="4" id="KW-0633">Potassium transport</keyword>
<comment type="subcellular location">
    <subcellularLocation>
        <location evidence="1">Endomembrane system</location>
        <topology evidence="1">Multi-pass membrane protein</topology>
    </subcellularLocation>
</comment>
<keyword evidence="11" id="KW-0407">Ion channel</keyword>
<keyword evidence="9" id="KW-0406">Ion transport</keyword>
<evidence type="ECO:0000313" key="13">
    <source>
        <dbReference type="EMBL" id="ROT66252.1"/>
    </source>
</evidence>